<comment type="subcellular location">
    <subcellularLocation>
        <location evidence="1">Cell membrane</location>
        <topology evidence="1">Multi-pass membrane protein</topology>
    </subcellularLocation>
</comment>
<keyword evidence="4" id="KW-1003">Cell membrane</keyword>
<keyword evidence="10" id="KW-0560">Oxidoreductase</keyword>
<dbReference type="InterPro" id="IPR001036">
    <property type="entry name" value="Acrflvin-R"/>
</dbReference>
<dbReference type="Gene3D" id="3.30.70.1320">
    <property type="entry name" value="Multidrug efflux transporter AcrB pore domain like"/>
    <property type="match status" value="1"/>
</dbReference>
<dbReference type="RefSeq" id="WP_046850664.1">
    <property type="nucleotide sequence ID" value="NZ_CP011451.1"/>
</dbReference>
<evidence type="ECO:0000256" key="1">
    <source>
        <dbReference type="ARBA" id="ARBA00004651"/>
    </source>
</evidence>
<evidence type="ECO:0000256" key="8">
    <source>
        <dbReference type="SAM" id="MobiDB-lite"/>
    </source>
</evidence>
<reference evidence="11" key="1">
    <citation type="submission" date="2015-05" db="EMBL/GenBank/DDBJ databases">
        <title>Draft genome of Nitrosomonas communis strain Nm2.</title>
        <authorList>
            <person name="Kozlowski J.A."/>
            <person name="Kits K.D."/>
            <person name="Stein L.Y."/>
        </authorList>
    </citation>
    <scope>NUCLEOTIDE SEQUENCE [LARGE SCALE GENOMIC DNA]</scope>
    <source>
        <strain evidence="11">Nm2</strain>
    </source>
</reference>
<evidence type="ECO:0000256" key="7">
    <source>
        <dbReference type="ARBA" id="ARBA00023136"/>
    </source>
</evidence>
<keyword evidence="10" id="KW-0575">Peroxidase</keyword>
<evidence type="ECO:0000256" key="2">
    <source>
        <dbReference type="ARBA" id="ARBA00010942"/>
    </source>
</evidence>
<evidence type="ECO:0000256" key="3">
    <source>
        <dbReference type="ARBA" id="ARBA00022448"/>
    </source>
</evidence>
<feature type="transmembrane region" description="Helical" evidence="9">
    <location>
        <begin position="397"/>
        <end position="418"/>
    </location>
</feature>
<dbReference type="GO" id="GO:0005886">
    <property type="term" value="C:plasma membrane"/>
    <property type="evidence" value="ECO:0007669"/>
    <property type="project" value="UniProtKB-SubCell"/>
</dbReference>
<dbReference type="GO" id="GO:0008324">
    <property type="term" value="F:monoatomic cation transmembrane transporter activity"/>
    <property type="evidence" value="ECO:0007669"/>
    <property type="project" value="InterPro"/>
</dbReference>
<dbReference type="PATRIC" id="fig|44574.3.peg.3341"/>
<feature type="transmembrane region" description="Helical" evidence="9">
    <location>
        <begin position="537"/>
        <end position="555"/>
    </location>
</feature>
<dbReference type="PANTHER" id="PTHR32063:SF24">
    <property type="entry name" value="CATION EFFLUX SYSTEM (ACRB_ACRD_ACRF FAMILY)"/>
    <property type="match status" value="1"/>
</dbReference>
<dbReference type="Gene3D" id="3.30.70.1440">
    <property type="entry name" value="Multidrug efflux transporter AcrB pore domain"/>
    <property type="match status" value="1"/>
</dbReference>
<evidence type="ECO:0000313" key="11">
    <source>
        <dbReference type="Proteomes" id="UP000034156"/>
    </source>
</evidence>
<feature type="region of interest" description="Disordered" evidence="8">
    <location>
        <begin position="607"/>
        <end position="629"/>
    </location>
</feature>
<organism evidence="10 11">
    <name type="scientific">Nitrosomonas communis</name>
    <dbReference type="NCBI Taxonomy" id="44574"/>
    <lineage>
        <taxon>Bacteria</taxon>
        <taxon>Pseudomonadati</taxon>
        <taxon>Pseudomonadota</taxon>
        <taxon>Betaproteobacteria</taxon>
        <taxon>Nitrosomonadales</taxon>
        <taxon>Nitrosomonadaceae</taxon>
        <taxon>Nitrosomonas</taxon>
    </lineage>
</organism>
<feature type="transmembrane region" description="Helical" evidence="9">
    <location>
        <begin position="474"/>
        <end position="496"/>
    </location>
</feature>
<dbReference type="Pfam" id="PF00873">
    <property type="entry name" value="ACR_tran"/>
    <property type="match status" value="1"/>
</dbReference>
<evidence type="ECO:0000256" key="9">
    <source>
        <dbReference type="SAM" id="Phobius"/>
    </source>
</evidence>
<dbReference type="GO" id="GO:0042910">
    <property type="term" value="F:xenobiotic transmembrane transporter activity"/>
    <property type="evidence" value="ECO:0007669"/>
    <property type="project" value="TreeGrafter"/>
</dbReference>
<feature type="transmembrane region" description="Helical" evidence="9">
    <location>
        <begin position="981"/>
        <end position="1003"/>
    </location>
</feature>
<evidence type="ECO:0000256" key="6">
    <source>
        <dbReference type="ARBA" id="ARBA00022989"/>
    </source>
</evidence>
<dbReference type="EMBL" id="CP011451">
    <property type="protein sequence ID" value="AKH38627.1"/>
    <property type="molecule type" value="Genomic_DNA"/>
</dbReference>
<evidence type="ECO:0000256" key="4">
    <source>
        <dbReference type="ARBA" id="ARBA00022475"/>
    </source>
</evidence>
<keyword evidence="5 9" id="KW-0812">Transmembrane</keyword>
<keyword evidence="3" id="KW-0813">Transport</keyword>
<dbReference type="PANTHER" id="PTHR32063">
    <property type="match status" value="1"/>
</dbReference>
<feature type="transmembrane region" description="Helical" evidence="9">
    <location>
        <begin position="371"/>
        <end position="391"/>
    </location>
</feature>
<dbReference type="Gene3D" id="3.30.2090.10">
    <property type="entry name" value="Multidrug efflux transporter AcrB TolC docking domain, DN and DC subdomains"/>
    <property type="match status" value="2"/>
</dbReference>
<keyword evidence="7 9" id="KW-0472">Membrane</keyword>
<dbReference type="Gene3D" id="1.20.1640.10">
    <property type="entry name" value="Multidrug efflux transporter AcrB transmembrane domain"/>
    <property type="match status" value="2"/>
</dbReference>
<evidence type="ECO:0000256" key="5">
    <source>
        <dbReference type="ARBA" id="ARBA00022692"/>
    </source>
</evidence>
<keyword evidence="11" id="KW-1185">Reference proteome</keyword>
<feature type="transmembrane region" description="Helical" evidence="9">
    <location>
        <begin position="906"/>
        <end position="926"/>
    </location>
</feature>
<evidence type="ECO:0000313" key="10">
    <source>
        <dbReference type="EMBL" id="AKH38627.1"/>
    </source>
</evidence>
<dbReference type="SUPFAM" id="SSF82866">
    <property type="entry name" value="Multidrug efflux transporter AcrB transmembrane domain"/>
    <property type="match status" value="2"/>
</dbReference>
<protein>
    <submittedName>
        <fullName evidence="10">Cytochrome C peroxidase</fullName>
    </submittedName>
</protein>
<keyword evidence="6 9" id="KW-1133">Transmembrane helix</keyword>
<name>A0A0F7KIE0_9PROT</name>
<dbReference type="SUPFAM" id="SSF82693">
    <property type="entry name" value="Multidrug efflux transporter AcrB pore domain, PN1, PN2, PC1 and PC2 subdomains"/>
    <property type="match status" value="2"/>
</dbReference>
<comment type="similarity">
    <text evidence="2">Belongs to the resistance-nodulation-cell division (RND) (TC 2.A.6) family.</text>
</comment>
<reference evidence="10 11" key="2">
    <citation type="journal article" date="2016" name="Genome Announc.">
        <title>Genome Sequence of Nitrosomonas communis Strain Nm2, a Mesophilic Ammonia-Oxidizing Bacterium Isolated from Mediterranean Soil.</title>
        <authorList>
            <person name="Kozlowski J.A."/>
            <person name="Kits K.D."/>
            <person name="Stein L.Y."/>
        </authorList>
    </citation>
    <scope>NUCLEOTIDE SEQUENCE [LARGE SCALE GENOMIC DNA]</scope>
    <source>
        <strain evidence="10 11">Nm2</strain>
    </source>
</reference>
<feature type="transmembrane region" description="Helical" evidence="9">
    <location>
        <begin position="1009"/>
        <end position="1032"/>
    </location>
</feature>
<feature type="transmembrane region" description="Helical" evidence="9">
    <location>
        <begin position="341"/>
        <end position="364"/>
    </location>
</feature>
<dbReference type="PRINTS" id="PR00702">
    <property type="entry name" value="ACRIFLAVINRP"/>
</dbReference>
<dbReference type="OrthoDB" id="9176633at2"/>
<dbReference type="Proteomes" id="UP000034156">
    <property type="component" value="Chromosome"/>
</dbReference>
<gene>
    <name evidence="10" type="ORF">AAW31_13755</name>
</gene>
<dbReference type="NCBIfam" id="TIGR00914">
    <property type="entry name" value="2A0601"/>
    <property type="match status" value="1"/>
</dbReference>
<dbReference type="SUPFAM" id="SSF82714">
    <property type="entry name" value="Multidrug efflux transporter AcrB TolC docking domain, DN and DC subdomains"/>
    <property type="match status" value="2"/>
</dbReference>
<accession>A0A0F7KIE0</accession>
<sequence>MMAAIVRAMLNQRLLVLVIGLALCIAGGFAAKNLSVDAFPDVTNIQVQVATVAIGRSPEEMERLVTVPVEIAMTGLPGLVEMRSLNKSGLSLITLVFTDETDVFFARQLVMERIIDVTPRLIRGITPVLGPVSTGLGEVYQYTIEHPNDGKRALTEEELTERRTIQDWVVRPMLRSIRGVAEINSIGGHVKEYQVYVDPNKLRHYDLTLTAVDRALASNNANASGNILALHYEQYLIRGVGLIATLDDIRNIILKEVGGVPIYVRDVAEVKFGGEVRQGASIKNGYTESVAGIVMMLRGGNAKEIVGRIKEKVAEINERGLLPNGLQIVPFYDRTDLVDGALATVQSTLVESLILVIVVLSIFLGTVRTSIVVCFTLIITPLVTFIVMNYYGLPANLMSLGGLTIALGMMVDPTVVVVENIYQRLGQANGTDQSKFEIIVKAVAEVGTPVIFGVFVTILVFLPLMTLEGMEGKTFSPLAITIAISLLVALFVSVLLSPVLSDYLLTGGSEHDTRIVAALKHGYLHIFNLAMRNQKKTMIIAISSLMVAFALFPLLGKSFIPIMKEGAVTPVIIRAPSISLEEAIELEMEAMQKIATIPGVKSVVSKLGRGESPADPASQNESDPIADLDLAGSGRTQAEIEEDIRKALADLPGVNIVLSQPIAQRVDEMVTGVRSQVAIKIFGDDLEELRKLSEQVARIVKSTRGARDIRIERLSGQQELTINIDRRAIARHGLNVSDVNELIATAIGGKAVTQVFEGERRFTLLLRFPEEFRHDVEAIKDLLLLRPASIAAPAAGAKGGGMLIPLSAVADIQVVDGPAIISREFAKRRVVVGANVHERDMGGFVAELQKRTAKEIKLPPGYYFVWGGQFENMERAMATLSVIVPVTLAAIFFLLFMLFNSVKLAGLIYLVLPFASVGGVVGLFVTGEYLSVPASVGFIAVWGTSILNGVVLISFIRELREQGLSVEEAVRKACAQRFRPVMMTAATTVLGLAPFLVATGLGSEVQKPLAIVVVCGLTTATLMTMVVMPMLYRWFDDKPAHINSTLAPDQIHDYAKF</sequence>
<dbReference type="KEGG" id="nco:AAW31_13755"/>
<dbReference type="InterPro" id="IPR004763">
    <property type="entry name" value="CusA-like"/>
</dbReference>
<dbReference type="InterPro" id="IPR027463">
    <property type="entry name" value="AcrB_DN_DC_subdom"/>
</dbReference>
<proteinExistence type="inferred from homology"/>
<dbReference type="GO" id="GO:0004601">
    <property type="term" value="F:peroxidase activity"/>
    <property type="evidence" value="ECO:0007669"/>
    <property type="project" value="UniProtKB-KW"/>
</dbReference>
<feature type="transmembrane region" description="Helical" evidence="9">
    <location>
        <begin position="438"/>
        <end position="462"/>
    </location>
</feature>
<feature type="transmembrane region" description="Helical" evidence="9">
    <location>
        <begin position="877"/>
        <end position="899"/>
    </location>
</feature>
<dbReference type="Gene3D" id="3.30.70.1430">
    <property type="entry name" value="Multidrug efflux transporter AcrB pore domain"/>
    <property type="match status" value="2"/>
</dbReference>
<dbReference type="AlphaFoldDB" id="A0A0F7KIE0"/>
<feature type="transmembrane region" description="Helical" evidence="9">
    <location>
        <begin position="932"/>
        <end position="956"/>
    </location>
</feature>